<proteinExistence type="predicted"/>
<evidence type="ECO:0000313" key="8">
    <source>
        <dbReference type="Proteomes" id="UP000603708"/>
    </source>
</evidence>
<feature type="domain" description="HTH iclR-type" evidence="5">
    <location>
        <begin position="25"/>
        <end position="84"/>
    </location>
</feature>
<keyword evidence="3" id="KW-0804">Transcription</keyword>
<evidence type="ECO:0000259" key="6">
    <source>
        <dbReference type="PROSITE" id="PS51078"/>
    </source>
</evidence>
<dbReference type="PANTHER" id="PTHR30136:SF24">
    <property type="entry name" value="HTH-TYPE TRANSCRIPTIONAL REPRESSOR ALLR"/>
    <property type="match status" value="1"/>
</dbReference>
<dbReference type="GO" id="GO:0045892">
    <property type="term" value="P:negative regulation of DNA-templated transcription"/>
    <property type="evidence" value="ECO:0007669"/>
    <property type="project" value="TreeGrafter"/>
</dbReference>
<dbReference type="GO" id="GO:0003700">
    <property type="term" value="F:DNA-binding transcription factor activity"/>
    <property type="evidence" value="ECO:0007669"/>
    <property type="project" value="TreeGrafter"/>
</dbReference>
<name>A0A919L1U3_9ACTN</name>
<dbReference type="GO" id="GO:0003677">
    <property type="term" value="F:DNA binding"/>
    <property type="evidence" value="ECO:0007669"/>
    <property type="project" value="UniProtKB-KW"/>
</dbReference>
<accession>A0A919L1U3</accession>
<dbReference type="InterPro" id="IPR050707">
    <property type="entry name" value="HTH_MetabolicPath_Reg"/>
</dbReference>
<dbReference type="AlphaFoldDB" id="A0A919L1U3"/>
<dbReference type="SMART" id="SM00346">
    <property type="entry name" value="HTH_ICLR"/>
    <property type="match status" value="1"/>
</dbReference>
<reference evidence="7" key="1">
    <citation type="journal article" date="2014" name="Int. J. Syst. Evol. Microbiol.">
        <title>Complete genome sequence of Corynebacterium casei LMG S-19264T (=DSM 44701T), isolated from a smear-ripened cheese.</title>
        <authorList>
            <consortium name="US DOE Joint Genome Institute (JGI-PGF)"/>
            <person name="Walter F."/>
            <person name="Albersmeier A."/>
            <person name="Kalinowski J."/>
            <person name="Ruckert C."/>
        </authorList>
    </citation>
    <scope>NUCLEOTIDE SEQUENCE</scope>
    <source>
        <strain evidence="7">JCM 5069</strain>
    </source>
</reference>
<dbReference type="InterPro" id="IPR014757">
    <property type="entry name" value="Tscrpt_reg_IclR_C"/>
</dbReference>
<feature type="region of interest" description="Disordered" evidence="4">
    <location>
        <begin position="1"/>
        <end position="22"/>
    </location>
</feature>
<dbReference type="Gene3D" id="1.10.10.10">
    <property type="entry name" value="Winged helix-like DNA-binding domain superfamily/Winged helix DNA-binding domain"/>
    <property type="match status" value="1"/>
</dbReference>
<feature type="domain" description="IclR-ED" evidence="6">
    <location>
        <begin position="85"/>
        <end position="242"/>
    </location>
</feature>
<dbReference type="InterPro" id="IPR005471">
    <property type="entry name" value="Tscrpt_reg_IclR_N"/>
</dbReference>
<reference evidence="7" key="2">
    <citation type="submission" date="2020-09" db="EMBL/GenBank/DDBJ databases">
        <authorList>
            <person name="Sun Q."/>
            <person name="Ohkuma M."/>
        </authorList>
    </citation>
    <scope>NUCLEOTIDE SEQUENCE</scope>
    <source>
        <strain evidence="7">JCM 5069</strain>
    </source>
</reference>
<dbReference type="PROSITE" id="PS51077">
    <property type="entry name" value="HTH_ICLR"/>
    <property type="match status" value="1"/>
</dbReference>
<dbReference type="InterPro" id="IPR029016">
    <property type="entry name" value="GAF-like_dom_sf"/>
</dbReference>
<evidence type="ECO:0000256" key="1">
    <source>
        <dbReference type="ARBA" id="ARBA00023015"/>
    </source>
</evidence>
<protein>
    <recommendedName>
        <fullName evidence="9">IclR family transcriptional regulator</fullName>
    </recommendedName>
</protein>
<evidence type="ECO:0008006" key="9">
    <source>
        <dbReference type="Google" id="ProtNLM"/>
    </source>
</evidence>
<evidence type="ECO:0000313" key="7">
    <source>
        <dbReference type="EMBL" id="GHH80274.1"/>
    </source>
</evidence>
<keyword evidence="1" id="KW-0805">Transcription regulation</keyword>
<evidence type="ECO:0000256" key="4">
    <source>
        <dbReference type="SAM" id="MobiDB-lite"/>
    </source>
</evidence>
<sequence length="242" mass="24764">MESIGRQDGQRAEEVAQAAPGGGSTRAVERALGLLGQVCADGGITLTECARRVGVPTSTALRLLRTLDRAGFVTRRRGVFEAGPRLLQLGAQAVGRQGLVRLSEPVLRELVRATGESAYLSMLGPDETAVCVAAVEGTHPVRHVNRVGRSVPLADTAVGMALSGASPPEGYVARRESLEPDVTAIAAAIGRPGGIAGVLSLLGPTFRIDDGTLRRYGALVAGAAQGIAAQFGRAAAAGRAGI</sequence>
<dbReference type="EMBL" id="BNCD01000009">
    <property type="protein sequence ID" value="GHH80274.1"/>
    <property type="molecule type" value="Genomic_DNA"/>
</dbReference>
<dbReference type="InterPro" id="IPR036390">
    <property type="entry name" value="WH_DNA-bd_sf"/>
</dbReference>
<dbReference type="PANTHER" id="PTHR30136">
    <property type="entry name" value="HELIX-TURN-HELIX TRANSCRIPTIONAL REGULATOR, ICLR FAMILY"/>
    <property type="match status" value="1"/>
</dbReference>
<dbReference type="InterPro" id="IPR011991">
    <property type="entry name" value="ArsR-like_HTH"/>
</dbReference>
<dbReference type="SUPFAM" id="SSF46785">
    <property type="entry name" value="Winged helix' DNA-binding domain"/>
    <property type="match status" value="1"/>
</dbReference>
<dbReference type="InterPro" id="IPR036388">
    <property type="entry name" value="WH-like_DNA-bd_sf"/>
</dbReference>
<dbReference type="PROSITE" id="PS51078">
    <property type="entry name" value="ICLR_ED"/>
    <property type="match status" value="1"/>
</dbReference>
<evidence type="ECO:0000256" key="2">
    <source>
        <dbReference type="ARBA" id="ARBA00023125"/>
    </source>
</evidence>
<gene>
    <name evidence="7" type="ORF">GCM10018793_35080</name>
</gene>
<organism evidence="7 8">
    <name type="scientific">Streptomyces sulfonofaciens</name>
    <dbReference type="NCBI Taxonomy" id="68272"/>
    <lineage>
        <taxon>Bacteria</taxon>
        <taxon>Bacillati</taxon>
        <taxon>Actinomycetota</taxon>
        <taxon>Actinomycetes</taxon>
        <taxon>Kitasatosporales</taxon>
        <taxon>Streptomycetaceae</taxon>
        <taxon>Streptomyces</taxon>
    </lineage>
</organism>
<comment type="caution">
    <text evidence="7">The sequence shown here is derived from an EMBL/GenBank/DDBJ whole genome shotgun (WGS) entry which is preliminary data.</text>
</comment>
<dbReference type="Pfam" id="PF09339">
    <property type="entry name" value="HTH_IclR"/>
    <property type="match status" value="1"/>
</dbReference>
<dbReference type="Gene3D" id="3.30.450.40">
    <property type="match status" value="2"/>
</dbReference>
<dbReference type="SUPFAM" id="SSF55781">
    <property type="entry name" value="GAF domain-like"/>
    <property type="match status" value="1"/>
</dbReference>
<keyword evidence="8" id="KW-1185">Reference proteome</keyword>
<evidence type="ECO:0000256" key="3">
    <source>
        <dbReference type="ARBA" id="ARBA00023163"/>
    </source>
</evidence>
<dbReference type="CDD" id="cd00090">
    <property type="entry name" value="HTH_ARSR"/>
    <property type="match status" value="1"/>
</dbReference>
<keyword evidence="2" id="KW-0238">DNA-binding</keyword>
<dbReference type="RefSeq" id="WP_189933010.1">
    <property type="nucleotide sequence ID" value="NZ_BNCD01000009.1"/>
</dbReference>
<dbReference type="Proteomes" id="UP000603708">
    <property type="component" value="Unassembled WGS sequence"/>
</dbReference>
<evidence type="ECO:0000259" key="5">
    <source>
        <dbReference type="PROSITE" id="PS51077"/>
    </source>
</evidence>
<dbReference type="Pfam" id="PF01614">
    <property type="entry name" value="IclR_C"/>
    <property type="match status" value="1"/>
</dbReference>